<dbReference type="InterPro" id="IPR029483">
    <property type="entry name" value="GH97_C"/>
</dbReference>
<comment type="caution">
    <text evidence="2">The sequence shown here is derived from an EMBL/GenBank/DDBJ whole genome shotgun (WGS) entry which is preliminary data.</text>
</comment>
<feature type="domain" description="Glycosyl-hydrolase 97 C-terminal oligomerisation" evidence="1">
    <location>
        <begin position="1"/>
        <end position="51"/>
    </location>
</feature>
<name>K1SQP4_9ZZZZ</name>
<proteinExistence type="predicted"/>
<protein>
    <submittedName>
        <fullName evidence="2">Alpha-glucosidase</fullName>
    </submittedName>
</protein>
<dbReference type="Pfam" id="PF14509">
    <property type="entry name" value="GH97_C"/>
    <property type="match status" value="1"/>
</dbReference>
<evidence type="ECO:0000313" key="2">
    <source>
        <dbReference type="EMBL" id="EKC63032.1"/>
    </source>
</evidence>
<dbReference type="Gene3D" id="2.60.40.1180">
    <property type="entry name" value="Golgi alpha-mannosidase II"/>
    <property type="match status" value="1"/>
</dbReference>
<dbReference type="AlphaFoldDB" id="K1SQP4"/>
<gene>
    <name evidence="2" type="ORF">OBE_07672</name>
</gene>
<feature type="non-terminal residue" evidence="2">
    <location>
        <position position="1"/>
    </location>
</feature>
<dbReference type="EMBL" id="AJWZ01005273">
    <property type="protein sequence ID" value="EKC63032.1"/>
    <property type="molecule type" value="Genomic_DNA"/>
</dbReference>
<sequence>PGKYIVLARRHGDTWYVAAVNAGSEPLKLKFDLDMFAGKTVSLYKDDKRGEPQLIPLKVKEREGCN</sequence>
<reference evidence="2" key="1">
    <citation type="journal article" date="2013" name="Environ. Microbiol.">
        <title>Microbiota from the distal guts of lean and obese adolescents exhibit partial functional redundancy besides clear differences in community structure.</title>
        <authorList>
            <person name="Ferrer M."/>
            <person name="Ruiz A."/>
            <person name="Lanza F."/>
            <person name="Haange S.B."/>
            <person name="Oberbach A."/>
            <person name="Till H."/>
            <person name="Bargiela R."/>
            <person name="Campoy C."/>
            <person name="Segura M.T."/>
            <person name="Richter M."/>
            <person name="von Bergen M."/>
            <person name="Seifert J."/>
            <person name="Suarez A."/>
        </authorList>
    </citation>
    <scope>NUCLEOTIDE SEQUENCE</scope>
</reference>
<dbReference type="InterPro" id="IPR013780">
    <property type="entry name" value="Glyco_hydro_b"/>
</dbReference>
<evidence type="ECO:0000259" key="1">
    <source>
        <dbReference type="Pfam" id="PF14509"/>
    </source>
</evidence>
<organism evidence="2">
    <name type="scientific">human gut metagenome</name>
    <dbReference type="NCBI Taxonomy" id="408170"/>
    <lineage>
        <taxon>unclassified sequences</taxon>
        <taxon>metagenomes</taxon>
        <taxon>organismal metagenomes</taxon>
    </lineage>
</organism>
<accession>K1SQP4</accession>